<dbReference type="Gramene" id="RZC49992">
    <property type="protein sequence ID" value="RZC49992"/>
    <property type="gene ID" value="C5167_018413"/>
</dbReference>
<proteinExistence type="predicted"/>
<dbReference type="AlphaFoldDB" id="A0A4Y7IQK7"/>
<gene>
    <name evidence="1" type="ORF">C5167_018413</name>
</gene>
<dbReference type="STRING" id="3469.A0A4Y7IQK7"/>
<protein>
    <submittedName>
        <fullName evidence="1">Uncharacterized protein</fullName>
    </submittedName>
</protein>
<name>A0A4Y7IQK7_PAPSO</name>
<reference evidence="1 2" key="1">
    <citation type="journal article" date="2018" name="Science">
        <title>The opium poppy genome and morphinan production.</title>
        <authorList>
            <person name="Guo L."/>
            <person name="Winzer T."/>
            <person name="Yang X."/>
            <person name="Li Y."/>
            <person name="Ning Z."/>
            <person name="He Z."/>
            <person name="Teodor R."/>
            <person name="Lu Y."/>
            <person name="Bowser T.A."/>
            <person name="Graham I.A."/>
            <person name="Ye K."/>
        </authorList>
    </citation>
    <scope>NUCLEOTIDE SEQUENCE [LARGE SCALE GENOMIC DNA]</scope>
    <source>
        <strain evidence="2">cv. HN1</strain>
        <tissue evidence="1">Leaves</tissue>
    </source>
</reference>
<sequence>KYEMRRGRFAKDGLIQYRIVCQQVNIGFLEEKSYNCTKKRGLSNSKFQLILNFGRAKAIFLTPAVRDKSLGAISSLIRHNKPGVAAFTLEND</sequence>
<evidence type="ECO:0000313" key="2">
    <source>
        <dbReference type="Proteomes" id="UP000316621"/>
    </source>
</evidence>
<dbReference type="Proteomes" id="UP000316621">
    <property type="component" value="Chromosome 2"/>
</dbReference>
<dbReference type="EMBL" id="CM010716">
    <property type="protein sequence ID" value="RZC49992.1"/>
    <property type="molecule type" value="Genomic_DNA"/>
</dbReference>
<accession>A0A4Y7IQK7</accession>
<organism evidence="1 2">
    <name type="scientific">Papaver somniferum</name>
    <name type="common">Opium poppy</name>
    <dbReference type="NCBI Taxonomy" id="3469"/>
    <lineage>
        <taxon>Eukaryota</taxon>
        <taxon>Viridiplantae</taxon>
        <taxon>Streptophyta</taxon>
        <taxon>Embryophyta</taxon>
        <taxon>Tracheophyta</taxon>
        <taxon>Spermatophyta</taxon>
        <taxon>Magnoliopsida</taxon>
        <taxon>Ranunculales</taxon>
        <taxon>Papaveraceae</taxon>
        <taxon>Papaveroideae</taxon>
        <taxon>Papaver</taxon>
    </lineage>
</organism>
<keyword evidence="2" id="KW-1185">Reference proteome</keyword>
<feature type="non-terminal residue" evidence="1">
    <location>
        <position position="1"/>
    </location>
</feature>
<evidence type="ECO:0000313" key="1">
    <source>
        <dbReference type="EMBL" id="RZC49992.1"/>
    </source>
</evidence>